<keyword evidence="5" id="KW-0964">Secreted</keyword>
<dbReference type="UniPathway" id="UPA00545">
    <property type="reaction ID" value="UER00823"/>
</dbReference>
<proteinExistence type="inferred from homology"/>
<feature type="domain" description="Pectinesterase catalytic" evidence="12">
    <location>
        <begin position="90"/>
        <end position="251"/>
    </location>
</feature>
<dbReference type="InterPro" id="IPR000070">
    <property type="entry name" value="Pectinesterase_cat"/>
</dbReference>
<protein>
    <recommendedName>
        <fullName evidence="4 10">Pectinesterase</fullName>
        <ecNumber evidence="4 10">3.1.1.11</ecNumber>
    </recommendedName>
</protein>
<dbReference type="EC" id="3.1.1.11" evidence="4 10"/>
<evidence type="ECO:0000256" key="5">
    <source>
        <dbReference type="ARBA" id="ARBA00022525"/>
    </source>
</evidence>
<comment type="similarity">
    <text evidence="3">Belongs to the pectinesterase family.</text>
</comment>
<evidence type="ECO:0000256" key="10">
    <source>
        <dbReference type="RuleBase" id="RU000589"/>
    </source>
</evidence>
<evidence type="ECO:0000256" key="3">
    <source>
        <dbReference type="ARBA" id="ARBA00008891"/>
    </source>
</evidence>
<evidence type="ECO:0000256" key="11">
    <source>
        <dbReference type="SAM" id="Phobius"/>
    </source>
</evidence>
<comment type="pathway">
    <text evidence="2 10">Glycan metabolism; pectin degradation; 2-dehydro-3-deoxy-D-gluconate from pectin: step 1/5.</text>
</comment>
<keyword evidence="7 10" id="KW-0063">Aspartyl esterase</keyword>
<dbReference type="SUPFAM" id="SSF51126">
    <property type="entry name" value="Pectin lyase-like"/>
    <property type="match status" value="1"/>
</dbReference>
<dbReference type="InterPro" id="IPR033131">
    <property type="entry name" value="Pectinesterase_Asp_AS"/>
</dbReference>
<feature type="transmembrane region" description="Helical" evidence="11">
    <location>
        <begin position="9"/>
        <end position="28"/>
    </location>
</feature>
<dbReference type="GO" id="GO:0030599">
    <property type="term" value="F:pectinesterase activity"/>
    <property type="evidence" value="ECO:0007669"/>
    <property type="project" value="UniProtKB-UniRule"/>
</dbReference>
<gene>
    <name evidence="13" type="ORF">EJD97_007609</name>
</gene>
<dbReference type="InterPro" id="IPR011050">
    <property type="entry name" value="Pectin_lyase_fold/virulence"/>
</dbReference>
<dbReference type="AlphaFoldDB" id="A0A6N2BTR3"/>
<comment type="subcellular location">
    <subcellularLocation>
        <location evidence="1">Secreted</location>
    </subcellularLocation>
</comment>
<comment type="caution">
    <text evidence="13">The sequence shown here is derived from an EMBL/GenBank/DDBJ whole genome shotgun (WGS) entry which is preliminary data.</text>
</comment>
<feature type="active site" evidence="9">
    <location>
        <position position="242"/>
    </location>
</feature>
<dbReference type="PANTHER" id="PTHR31321">
    <property type="entry name" value="ACYL-COA THIOESTER HYDROLASE YBHC-RELATED"/>
    <property type="match status" value="1"/>
</dbReference>
<organism evidence="13">
    <name type="scientific">Solanum chilense</name>
    <name type="common">Tomato</name>
    <name type="synonym">Lycopersicon chilense</name>
    <dbReference type="NCBI Taxonomy" id="4083"/>
    <lineage>
        <taxon>Eukaryota</taxon>
        <taxon>Viridiplantae</taxon>
        <taxon>Streptophyta</taxon>
        <taxon>Embryophyta</taxon>
        <taxon>Tracheophyta</taxon>
        <taxon>Spermatophyta</taxon>
        <taxon>Magnoliopsida</taxon>
        <taxon>eudicotyledons</taxon>
        <taxon>Gunneridae</taxon>
        <taxon>Pentapetalae</taxon>
        <taxon>asterids</taxon>
        <taxon>lamiids</taxon>
        <taxon>Solanales</taxon>
        <taxon>Solanaceae</taxon>
        <taxon>Solanoideae</taxon>
        <taxon>Solaneae</taxon>
        <taxon>Solanum</taxon>
        <taxon>Solanum subgen. Lycopersicon</taxon>
    </lineage>
</organism>
<name>A0A6N2BTR3_SOLCI</name>
<evidence type="ECO:0000256" key="9">
    <source>
        <dbReference type="PROSITE-ProRule" id="PRU10040"/>
    </source>
</evidence>
<evidence type="ECO:0000256" key="7">
    <source>
        <dbReference type="ARBA" id="ARBA00023085"/>
    </source>
</evidence>
<keyword evidence="11" id="KW-0472">Membrane</keyword>
<evidence type="ECO:0000256" key="4">
    <source>
        <dbReference type="ARBA" id="ARBA00013229"/>
    </source>
</evidence>
<reference evidence="13" key="1">
    <citation type="submission" date="2019-05" db="EMBL/GenBank/DDBJ databases">
        <title>The de novo reference genome and transcriptome assemblies of the wild tomato species Solanum chilense.</title>
        <authorList>
            <person name="Stam R."/>
            <person name="Nosenko T."/>
            <person name="Hoerger A.C."/>
            <person name="Stephan W."/>
            <person name="Seidel M.A."/>
            <person name="Kuhn J.M.M."/>
            <person name="Haberer G."/>
            <person name="Tellier A."/>
        </authorList>
    </citation>
    <scope>NUCLEOTIDE SEQUENCE</scope>
    <source>
        <tissue evidence="13">Mature leaves</tissue>
    </source>
</reference>
<dbReference type="Pfam" id="PF01095">
    <property type="entry name" value="Pectinesterase"/>
    <property type="match status" value="1"/>
</dbReference>
<evidence type="ECO:0000256" key="1">
    <source>
        <dbReference type="ARBA" id="ARBA00004613"/>
    </source>
</evidence>
<accession>A0A6N2BTR3</accession>
<evidence type="ECO:0000256" key="8">
    <source>
        <dbReference type="ARBA" id="ARBA00047928"/>
    </source>
</evidence>
<dbReference type="GO" id="GO:0042545">
    <property type="term" value="P:cell wall modification"/>
    <property type="evidence" value="ECO:0007669"/>
    <property type="project" value="UniProtKB-UniRule"/>
</dbReference>
<comment type="catalytic activity">
    <reaction evidence="8 10">
        <text>[(1-&gt;4)-alpha-D-galacturonosyl methyl ester](n) + n H2O = [(1-&gt;4)-alpha-D-galacturonosyl](n) + n methanol + n H(+)</text>
        <dbReference type="Rhea" id="RHEA:22380"/>
        <dbReference type="Rhea" id="RHEA-COMP:14570"/>
        <dbReference type="Rhea" id="RHEA-COMP:14573"/>
        <dbReference type="ChEBI" id="CHEBI:15377"/>
        <dbReference type="ChEBI" id="CHEBI:15378"/>
        <dbReference type="ChEBI" id="CHEBI:17790"/>
        <dbReference type="ChEBI" id="CHEBI:140522"/>
        <dbReference type="ChEBI" id="CHEBI:140523"/>
        <dbReference type="EC" id="3.1.1.11"/>
    </reaction>
</comment>
<dbReference type="GO" id="GO:0005576">
    <property type="term" value="C:extracellular region"/>
    <property type="evidence" value="ECO:0007669"/>
    <property type="project" value="UniProtKB-SubCell"/>
</dbReference>
<dbReference type="PANTHER" id="PTHR31321:SF73">
    <property type="entry name" value="PECTINESTERASE 14-RELATED"/>
    <property type="match status" value="1"/>
</dbReference>
<dbReference type="Gene3D" id="2.160.20.10">
    <property type="entry name" value="Single-stranded right-handed beta-helix, Pectin lyase-like"/>
    <property type="match status" value="1"/>
</dbReference>
<evidence type="ECO:0000256" key="6">
    <source>
        <dbReference type="ARBA" id="ARBA00022801"/>
    </source>
</evidence>
<keyword evidence="11" id="KW-1133">Transmembrane helix</keyword>
<evidence type="ECO:0000259" key="12">
    <source>
        <dbReference type="Pfam" id="PF01095"/>
    </source>
</evidence>
<dbReference type="GO" id="GO:0045490">
    <property type="term" value="P:pectin catabolic process"/>
    <property type="evidence" value="ECO:0007669"/>
    <property type="project" value="UniProtKB-UniRule"/>
</dbReference>
<keyword evidence="11" id="KW-0812">Transmembrane</keyword>
<dbReference type="InterPro" id="IPR012334">
    <property type="entry name" value="Pectin_lyas_fold"/>
</dbReference>
<dbReference type="EMBL" id="RXGB01002112">
    <property type="protein sequence ID" value="TMW96301.1"/>
    <property type="molecule type" value="Genomic_DNA"/>
</dbReference>
<dbReference type="PROSITE" id="PS00503">
    <property type="entry name" value="PECTINESTERASE_2"/>
    <property type="match status" value="1"/>
</dbReference>
<sequence>MNNTTTRTIFFWFISFTILLSSIIFPLYSNYQTNNANFLKSIIEKSGIQDLFFVFDEITRSLLLLQSSKCENSKWNSKLISLYGVSNVLTVDLNGCGNFSSIQKAVDSVPDDSSTTTLILVDSGTYKEKVVINSSKINLILEGQGYQNTAIAWNDTANSTGGTANSFTIAIYAPNFIAYNISFQNTAPAASPGDVGAQAVAVRVSGDQTAFYGCGFYGAQDTLNDDKGRHYFKECFIQGSIDFIFGSARSLYEVYLLTGSFVYIT</sequence>
<evidence type="ECO:0000313" key="13">
    <source>
        <dbReference type="EMBL" id="TMW96301.1"/>
    </source>
</evidence>
<keyword evidence="6 10" id="KW-0378">Hydrolase</keyword>
<evidence type="ECO:0000256" key="2">
    <source>
        <dbReference type="ARBA" id="ARBA00005184"/>
    </source>
</evidence>